<reference evidence="5" key="2">
    <citation type="submission" date="2016-06" db="UniProtKB">
        <authorList>
            <consortium name="WormBaseParasite"/>
        </authorList>
    </citation>
    <scope>IDENTIFICATION</scope>
</reference>
<dbReference type="InterPro" id="IPR002347">
    <property type="entry name" value="SDR_fam"/>
</dbReference>
<dbReference type="WBParaSite" id="GPLIN_000442300">
    <property type="protein sequence ID" value="GPLIN_000442300"/>
    <property type="gene ID" value="GPLIN_000442300"/>
</dbReference>
<accession>A0A183BUY7</accession>
<proteinExistence type="inferred from homology"/>
<feature type="transmembrane region" description="Helical" evidence="3">
    <location>
        <begin position="361"/>
        <end position="386"/>
    </location>
</feature>
<keyword evidence="3" id="KW-1133">Transmembrane helix</keyword>
<keyword evidence="3" id="KW-0472">Membrane</keyword>
<reference evidence="4" key="1">
    <citation type="submission" date="2014-05" db="EMBL/GenBank/DDBJ databases">
        <title>The genome and life-stage specific transcriptomes of Globodera pallida elucidate key aspects of plant parasitism by a cyst nematode.</title>
        <authorList>
            <person name="Cotton J.A."/>
            <person name="Lilley C.J."/>
            <person name="Jones L.M."/>
            <person name="Kikuchi T."/>
            <person name="Reid A.J."/>
            <person name="Thorpe P."/>
            <person name="Tsai I.J."/>
            <person name="Beasley H."/>
            <person name="Blok V."/>
            <person name="Cock P.J.A."/>
            <person name="Van den Akker S.E."/>
            <person name="Holroyd N."/>
            <person name="Hunt M."/>
            <person name="Mantelin S."/>
            <person name="Naghra H."/>
            <person name="Pain A."/>
            <person name="Palomares-Rius J.E."/>
            <person name="Zarowiecki M."/>
            <person name="Berriman M."/>
            <person name="Jones J.T."/>
            <person name="Urwin P.E."/>
        </authorList>
    </citation>
    <scope>NUCLEOTIDE SEQUENCE [LARGE SCALE GENOMIC DNA]</scope>
    <source>
        <strain evidence="4">Lindley</strain>
    </source>
</reference>
<dbReference type="InterPro" id="IPR036291">
    <property type="entry name" value="NAD(P)-bd_dom_sf"/>
</dbReference>
<evidence type="ECO:0000313" key="5">
    <source>
        <dbReference type="WBParaSite" id="GPLIN_000442300"/>
    </source>
</evidence>
<keyword evidence="3" id="KW-0812">Transmembrane</keyword>
<protein>
    <submittedName>
        <fullName evidence="5">Short-chain dehydrogenase/reductase SDR</fullName>
    </submittedName>
</protein>
<dbReference type="SUPFAM" id="SSF51735">
    <property type="entry name" value="NAD(P)-binding Rossmann-fold domains"/>
    <property type="match status" value="1"/>
</dbReference>
<name>A0A183BUY7_GLOPA</name>
<dbReference type="Pfam" id="PF00106">
    <property type="entry name" value="adh_short"/>
    <property type="match status" value="1"/>
</dbReference>
<evidence type="ECO:0000313" key="4">
    <source>
        <dbReference type="Proteomes" id="UP000050741"/>
    </source>
</evidence>
<dbReference type="Gene3D" id="3.40.50.720">
    <property type="entry name" value="NAD(P)-binding Rossmann-like Domain"/>
    <property type="match status" value="1"/>
</dbReference>
<feature type="transmembrane region" description="Helical" evidence="3">
    <location>
        <begin position="327"/>
        <end position="349"/>
    </location>
</feature>
<dbReference type="PANTHER" id="PTHR24320:SF285">
    <property type="entry name" value="RETINOL DEHYDROGENASE 14"/>
    <property type="match status" value="1"/>
</dbReference>
<comment type="similarity">
    <text evidence="1">Belongs to the short-chain dehydrogenases/reductases (SDR) family.</text>
</comment>
<keyword evidence="2" id="KW-0560">Oxidoreductase</keyword>
<dbReference type="PANTHER" id="PTHR24320">
    <property type="entry name" value="RETINOL DEHYDROGENASE"/>
    <property type="match status" value="1"/>
</dbReference>
<evidence type="ECO:0000256" key="1">
    <source>
        <dbReference type="ARBA" id="ARBA00006484"/>
    </source>
</evidence>
<dbReference type="AlphaFoldDB" id="A0A183BUY7"/>
<evidence type="ECO:0000256" key="3">
    <source>
        <dbReference type="SAM" id="Phobius"/>
    </source>
</evidence>
<sequence>MASSGFAIVTGANTGLGLHLVKSLYASGTYASIVLACRSEERAKNAIRQIYDYRPAHSVGIGSSPASSENCGISRTKLEFIKLDLTNNESVRIFVDHLADQHQKRDLRLLVNNAGVMDHPFQLVHGVEVHFASNHLGHFLLTKLLIDQNWLAADARILLIASGLYEKCRSLLSIDELTSEMGTAHRRSPEAYYAFSKLANCLHAVELATRLRDGADDALRNVKVVAIRPGFVRGTELGRHTHYALRLLAYPLIWMLAKNLDQLLGTRWGPAVSQCLVFFLSSCFHEYWFAVSLRMFYPAIFTLYFIFGGVFFLISRMIKRQYIWNTLMWWNLLIGTGMFVVCYASEWYARQRYPEDIQWHLLVATIFPSIIPGAISLFLGVFYGILHSRRQNRAPTAARTPAIAIEMAAAAEEIELVEMGPPRRWEAYPGAWNTATGSFKGGQALF</sequence>
<dbReference type="Proteomes" id="UP000050741">
    <property type="component" value="Unassembled WGS sequence"/>
</dbReference>
<keyword evidence="4" id="KW-1185">Reference proteome</keyword>
<feature type="transmembrane region" description="Helical" evidence="3">
    <location>
        <begin position="295"/>
        <end position="315"/>
    </location>
</feature>
<organism evidence="4 5">
    <name type="scientific">Globodera pallida</name>
    <name type="common">Potato cyst nematode worm</name>
    <name type="synonym">Heterodera pallida</name>
    <dbReference type="NCBI Taxonomy" id="36090"/>
    <lineage>
        <taxon>Eukaryota</taxon>
        <taxon>Metazoa</taxon>
        <taxon>Ecdysozoa</taxon>
        <taxon>Nematoda</taxon>
        <taxon>Chromadorea</taxon>
        <taxon>Rhabditida</taxon>
        <taxon>Tylenchina</taxon>
        <taxon>Tylenchomorpha</taxon>
        <taxon>Tylenchoidea</taxon>
        <taxon>Heteroderidae</taxon>
        <taxon>Heteroderinae</taxon>
        <taxon>Globodera</taxon>
    </lineage>
</organism>
<dbReference type="GO" id="GO:0016491">
    <property type="term" value="F:oxidoreductase activity"/>
    <property type="evidence" value="ECO:0007669"/>
    <property type="project" value="UniProtKB-KW"/>
</dbReference>
<evidence type="ECO:0000256" key="2">
    <source>
        <dbReference type="ARBA" id="ARBA00023002"/>
    </source>
</evidence>